<protein>
    <submittedName>
        <fullName evidence="3">Glycosyltransferase family 4 protein</fullName>
    </submittedName>
</protein>
<dbReference type="Pfam" id="PF13439">
    <property type="entry name" value="Glyco_transf_4"/>
    <property type="match status" value="1"/>
</dbReference>
<proteinExistence type="predicted"/>
<keyword evidence="4" id="KW-1185">Reference proteome</keyword>
<dbReference type="PANTHER" id="PTHR12526">
    <property type="entry name" value="GLYCOSYLTRANSFERASE"/>
    <property type="match status" value="1"/>
</dbReference>
<dbReference type="InterPro" id="IPR001296">
    <property type="entry name" value="Glyco_trans_1"/>
</dbReference>
<dbReference type="PANTHER" id="PTHR12526:SF637">
    <property type="entry name" value="GLYCOSYLTRANSFERASE EPSF-RELATED"/>
    <property type="match status" value="1"/>
</dbReference>
<evidence type="ECO:0000259" key="1">
    <source>
        <dbReference type="Pfam" id="PF00534"/>
    </source>
</evidence>
<reference evidence="3 4" key="1">
    <citation type="submission" date="2021-06" db="EMBL/GenBank/DDBJ databases">
        <title>44 bacteria genomes isolated from Dapeng, Shenzhen.</title>
        <authorList>
            <person name="Zheng W."/>
            <person name="Yu S."/>
            <person name="Huang Y."/>
        </authorList>
    </citation>
    <scope>NUCLEOTIDE SEQUENCE [LARGE SCALE GENOMIC DNA]</scope>
    <source>
        <strain evidence="3 4">DP5N14-6</strain>
    </source>
</reference>
<organism evidence="3 4">
    <name type="scientific">Algoriphagus marincola</name>
    <dbReference type="NCBI Taxonomy" id="264027"/>
    <lineage>
        <taxon>Bacteria</taxon>
        <taxon>Pseudomonadati</taxon>
        <taxon>Bacteroidota</taxon>
        <taxon>Cytophagia</taxon>
        <taxon>Cytophagales</taxon>
        <taxon>Cyclobacteriaceae</taxon>
        <taxon>Algoriphagus</taxon>
    </lineage>
</organism>
<sequence length="364" mass="41686">MKIIQLLTRPQRRGAEIFALQLSEQLKKRGHEVLVISMLSGTGDLAFSGEFIQLDRPEGRQLDWVGFWQLKKIINSFQPDIVQANASDTLRYGVFAKKLATNRFQFVYRNANMMSPFVKSTWQKKYYRFLLNHTDAVISVAEATRLDLIDFYGYKNATKTISIGIDPFEIDRLKNQSVDVGLPQNFLLFMGGFVPEKDPEWLLDTFFENKRIWPDLNLVFLGKGILENSIKSKIREYELENRVFIFPNQSNPFPILKQAAALVLPSQIEGLPAVVLEAMYSKILVIANEVGGIPEVLKTGKTGWCITPQDTQAFIQAIQEVMTMPKEAKQKILDQAHQLVCTHYSLPQVTLQFEQFYQSLLKQN</sequence>
<dbReference type="RefSeq" id="WP_222583665.1">
    <property type="nucleotide sequence ID" value="NZ_JAHVHP010000001.1"/>
</dbReference>
<feature type="domain" description="Glycosyl transferase family 1" evidence="1">
    <location>
        <begin position="183"/>
        <end position="330"/>
    </location>
</feature>
<evidence type="ECO:0000313" key="3">
    <source>
        <dbReference type="EMBL" id="MBY5950840.1"/>
    </source>
</evidence>
<accession>A0ABS7N6P8</accession>
<name>A0ABS7N6P8_9BACT</name>
<dbReference type="Pfam" id="PF00534">
    <property type="entry name" value="Glycos_transf_1"/>
    <property type="match status" value="1"/>
</dbReference>
<dbReference type="SUPFAM" id="SSF53756">
    <property type="entry name" value="UDP-Glycosyltransferase/glycogen phosphorylase"/>
    <property type="match status" value="1"/>
</dbReference>
<gene>
    <name evidence="3" type="ORF">KUV23_07640</name>
</gene>
<dbReference type="CDD" id="cd03801">
    <property type="entry name" value="GT4_PimA-like"/>
    <property type="match status" value="1"/>
</dbReference>
<comment type="caution">
    <text evidence="3">The sequence shown here is derived from an EMBL/GenBank/DDBJ whole genome shotgun (WGS) entry which is preliminary data.</text>
</comment>
<evidence type="ECO:0000313" key="4">
    <source>
        <dbReference type="Proteomes" id="UP000766609"/>
    </source>
</evidence>
<evidence type="ECO:0000259" key="2">
    <source>
        <dbReference type="Pfam" id="PF13439"/>
    </source>
</evidence>
<dbReference type="Gene3D" id="3.40.50.2000">
    <property type="entry name" value="Glycogen Phosphorylase B"/>
    <property type="match status" value="2"/>
</dbReference>
<dbReference type="EMBL" id="JAHVHP010000001">
    <property type="protein sequence ID" value="MBY5950840.1"/>
    <property type="molecule type" value="Genomic_DNA"/>
</dbReference>
<feature type="domain" description="Glycosyltransferase subfamily 4-like N-terminal" evidence="2">
    <location>
        <begin position="14"/>
        <end position="167"/>
    </location>
</feature>
<dbReference type="Proteomes" id="UP000766609">
    <property type="component" value="Unassembled WGS sequence"/>
</dbReference>
<dbReference type="InterPro" id="IPR028098">
    <property type="entry name" value="Glyco_trans_4-like_N"/>
</dbReference>